<dbReference type="EMBL" id="QXWK01000013">
    <property type="protein sequence ID" value="NBH61539.1"/>
    <property type="molecule type" value="Genomic_DNA"/>
</dbReference>
<protein>
    <submittedName>
        <fullName evidence="1">Uncharacterized protein</fullName>
    </submittedName>
</protein>
<evidence type="ECO:0000313" key="2">
    <source>
        <dbReference type="Proteomes" id="UP000446866"/>
    </source>
</evidence>
<evidence type="ECO:0000313" key="1">
    <source>
        <dbReference type="EMBL" id="NBH61539.1"/>
    </source>
</evidence>
<name>A0A845QI19_9FIRM</name>
<keyword evidence="2" id="KW-1185">Reference proteome</keyword>
<comment type="caution">
    <text evidence="1">The sequence shown here is derived from an EMBL/GenBank/DDBJ whole genome shotgun (WGS) entry which is preliminary data.</text>
</comment>
<sequence>MASNIEKLGETLQGRMRSVKQSGSGTLLELAEIGSGGVLLPDVSPGPIPAGEYSICRAVLGKVTADFRYEKLKAGDRVLLCWCGREPVVIDVIAKEGGE</sequence>
<reference evidence="1 2" key="1">
    <citation type="submission" date="2018-08" db="EMBL/GenBank/DDBJ databases">
        <title>Murine metabolic-syndrome-specific gut microbial biobank.</title>
        <authorList>
            <person name="Liu C."/>
        </authorList>
    </citation>
    <scope>NUCLEOTIDE SEQUENCE [LARGE SCALE GENOMIC DNA]</scope>
    <source>
        <strain evidence="1 2">28</strain>
    </source>
</reference>
<dbReference type="Proteomes" id="UP000446866">
    <property type="component" value="Unassembled WGS sequence"/>
</dbReference>
<proteinExistence type="predicted"/>
<organism evidence="1 2">
    <name type="scientific">Anaerotruncus colihominis</name>
    <dbReference type="NCBI Taxonomy" id="169435"/>
    <lineage>
        <taxon>Bacteria</taxon>
        <taxon>Bacillati</taxon>
        <taxon>Bacillota</taxon>
        <taxon>Clostridia</taxon>
        <taxon>Eubacteriales</taxon>
        <taxon>Oscillospiraceae</taxon>
        <taxon>Anaerotruncus</taxon>
    </lineage>
</organism>
<dbReference type="RefSeq" id="WP_160201823.1">
    <property type="nucleotide sequence ID" value="NZ_QXWK01000013.1"/>
</dbReference>
<dbReference type="AlphaFoldDB" id="A0A845QI19"/>
<accession>A0A845QI19</accession>
<gene>
    <name evidence="1" type="ORF">D0435_07735</name>
</gene>